<dbReference type="InParanoid" id="V4TUJ3"/>
<dbReference type="OMA" id="QMHEPAR"/>
<dbReference type="KEGG" id="cic:CICLE_v100105922m"/>
<proteinExistence type="predicted"/>
<feature type="non-terminal residue" evidence="1">
    <location>
        <position position="85"/>
    </location>
</feature>
<evidence type="ECO:0000313" key="2">
    <source>
        <dbReference type="Proteomes" id="UP000030687"/>
    </source>
</evidence>
<dbReference type="eggNOG" id="KOG4197">
    <property type="taxonomic scope" value="Eukaryota"/>
</dbReference>
<accession>V4TUJ3</accession>
<dbReference type="Gramene" id="ESR64183">
    <property type="protein sequence ID" value="ESR64183"/>
    <property type="gene ID" value="CICLE_v100105922mg"/>
</dbReference>
<evidence type="ECO:0000313" key="1">
    <source>
        <dbReference type="EMBL" id="ESR64183.1"/>
    </source>
</evidence>
<keyword evidence="2" id="KW-1185">Reference proteome</keyword>
<reference evidence="1 2" key="1">
    <citation type="submission" date="2013-10" db="EMBL/GenBank/DDBJ databases">
        <authorList>
            <consortium name="International Citrus Genome Consortium"/>
            <person name="Jenkins J."/>
            <person name="Schmutz J."/>
            <person name="Prochnik S."/>
            <person name="Rokhsar D."/>
            <person name="Gmitter F."/>
            <person name="Ollitrault P."/>
            <person name="Machado M."/>
            <person name="Talon M."/>
            <person name="Wincker P."/>
            <person name="Jaillon O."/>
            <person name="Morgante M."/>
        </authorList>
    </citation>
    <scope>NUCLEOTIDE SEQUENCE</scope>
    <source>
        <strain evidence="2">cv. Clemenules</strain>
    </source>
</reference>
<dbReference type="Proteomes" id="UP000030687">
    <property type="component" value="Unassembled WGS sequence"/>
</dbReference>
<dbReference type="AlphaFoldDB" id="V4TUJ3"/>
<dbReference type="STRING" id="85681.V4TUJ3"/>
<organism evidence="1 2">
    <name type="scientific">Citrus clementina</name>
    <name type="common">Clementine</name>
    <name type="synonym">Citrus deliciosa x Citrus sinensis</name>
    <dbReference type="NCBI Taxonomy" id="85681"/>
    <lineage>
        <taxon>Eukaryota</taxon>
        <taxon>Viridiplantae</taxon>
        <taxon>Streptophyta</taxon>
        <taxon>Embryophyta</taxon>
        <taxon>Tracheophyta</taxon>
        <taxon>Spermatophyta</taxon>
        <taxon>Magnoliopsida</taxon>
        <taxon>eudicotyledons</taxon>
        <taxon>Gunneridae</taxon>
        <taxon>Pentapetalae</taxon>
        <taxon>rosids</taxon>
        <taxon>malvids</taxon>
        <taxon>Sapindales</taxon>
        <taxon>Rutaceae</taxon>
        <taxon>Aurantioideae</taxon>
        <taxon>Citrus</taxon>
    </lineage>
</organism>
<dbReference type="EMBL" id="KI535697">
    <property type="protein sequence ID" value="ESR64183.1"/>
    <property type="molecule type" value="Genomic_DNA"/>
</dbReference>
<protein>
    <submittedName>
        <fullName evidence="1">Uncharacterized protein</fullName>
    </submittedName>
</protein>
<sequence>MIQKTVTGNKTKALISLAQKCKTLNQLKQIHAHLLKTFLSGNPLAIGPLLSVAAVSKIPSFFSYARLIFKHSSHRNAFMYNTMIR</sequence>
<gene>
    <name evidence="1" type="ORF">CICLE_v100105922mg</name>
</gene>
<name>V4TUJ3_CITCL</name>